<organism evidence="4 5">
    <name type="scientific">Ectobacillus antri</name>
    <dbReference type="NCBI Taxonomy" id="2486280"/>
    <lineage>
        <taxon>Bacteria</taxon>
        <taxon>Bacillati</taxon>
        <taxon>Bacillota</taxon>
        <taxon>Bacilli</taxon>
        <taxon>Bacillales</taxon>
        <taxon>Bacillaceae</taxon>
        <taxon>Ectobacillus</taxon>
    </lineage>
</organism>
<dbReference type="PANTHER" id="PTHR12304">
    <property type="entry name" value="INOSINE-URIDINE PREFERRING NUCLEOSIDE HYDROLASE"/>
    <property type="match status" value="1"/>
</dbReference>
<dbReference type="InterPro" id="IPR001910">
    <property type="entry name" value="Inosine/uridine_hydrolase_dom"/>
</dbReference>
<dbReference type="CDD" id="cd00455">
    <property type="entry name" value="nuc_hydro"/>
    <property type="match status" value="1"/>
</dbReference>
<dbReference type="SUPFAM" id="SSF53590">
    <property type="entry name" value="Nucleoside hydrolase"/>
    <property type="match status" value="1"/>
</dbReference>
<comment type="caution">
    <text evidence="4">The sequence shown here is derived from an EMBL/GenBank/DDBJ whole genome shotgun (WGS) entry which is preliminary data.</text>
</comment>
<evidence type="ECO:0000259" key="3">
    <source>
        <dbReference type="Pfam" id="PF01156"/>
    </source>
</evidence>
<dbReference type="Gene3D" id="3.90.245.10">
    <property type="entry name" value="Ribonucleoside hydrolase-like"/>
    <property type="match status" value="1"/>
</dbReference>
<dbReference type="Pfam" id="PF01156">
    <property type="entry name" value="IU_nuc_hydro"/>
    <property type="match status" value="1"/>
</dbReference>
<dbReference type="EC" id="3.2.2.-" evidence="4"/>
<keyword evidence="1 4" id="KW-0378">Hydrolase</keyword>
<gene>
    <name evidence="4" type="ORF">P6P90_09945</name>
</gene>
<reference evidence="4 5" key="1">
    <citation type="submission" date="2023-04" db="EMBL/GenBank/DDBJ databases">
        <title>Ectobacillus antri isolated from activated sludge.</title>
        <authorList>
            <person name="Yan P."/>
            <person name="Liu X."/>
        </authorList>
    </citation>
    <scope>NUCLEOTIDE SEQUENCE [LARGE SCALE GENOMIC DNA]</scope>
    <source>
        <strain evidence="4 5">C18H</strain>
    </source>
</reference>
<evidence type="ECO:0000256" key="1">
    <source>
        <dbReference type="ARBA" id="ARBA00022801"/>
    </source>
</evidence>
<protein>
    <submittedName>
        <fullName evidence="4">Nucleoside hydrolase</fullName>
        <ecNumber evidence="4">3.2.2.-</ecNumber>
    </submittedName>
</protein>
<keyword evidence="5" id="KW-1185">Reference proteome</keyword>
<keyword evidence="2 4" id="KW-0326">Glycosidase</keyword>
<dbReference type="Proteomes" id="UP001218246">
    <property type="component" value="Unassembled WGS sequence"/>
</dbReference>
<accession>A0ABT6H4M8</accession>
<dbReference type="InterPro" id="IPR036452">
    <property type="entry name" value="Ribo_hydro-like"/>
</dbReference>
<feature type="domain" description="Inosine/uridine-preferring nucleoside hydrolase" evidence="3">
    <location>
        <begin position="5"/>
        <end position="302"/>
    </location>
</feature>
<evidence type="ECO:0000313" key="4">
    <source>
        <dbReference type="EMBL" id="MDG5754292.1"/>
    </source>
</evidence>
<dbReference type="EMBL" id="JARULN010000007">
    <property type="protein sequence ID" value="MDG5754292.1"/>
    <property type="molecule type" value="Genomic_DNA"/>
</dbReference>
<dbReference type="GO" id="GO:0016798">
    <property type="term" value="F:hydrolase activity, acting on glycosyl bonds"/>
    <property type="evidence" value="ECO:0007669"/>
    <property type="project" value="UniProtKB-KW"/>
</dbReference>
<dbReference type="InterPro" id="IPR023186">
    <property type="entry name" value="IUNH"/>
</dbReference>
<dbReference type="PANTHER" id="PTHR12304:SF4">
    <property type="entry name" value="URIDINE NUCLEOSIDASE"/>
    <property type="match status" value="1"/>
</dbReference>
<sequence>MKKKVLLFCDPGIDDSLAIIYVLLHPDIELVGLVTSYGNVSREQTTANAAYLLSLIGREDIPVIRGAYRPFSGESNVYYPEIHGENGMGPIQPPKSFLQASTFSMGKVIDIMDEHKNELIMVDVGRSTTLAIVCNIGEERMEQIQGYYIMGGAFFVPGNVTPVAEANFYGDPVASNYIMMHAKNVTLCPLNVTKDALITETIIEEIAAVSQNPFRNLIKDIFMYYYQAYQKLIPKITGTPLHDVLTVMVVANPELLHYVYRPVSVATEGVSRGESIADFRALPHTNGNWVKIGWELNQNLFVERFKQIMISAVAMN</sequence>
<evidence type="ECO:0000256" key="2">
    <source>
        <dbReference type="ARBA" id="ARBA00023295"/>
    </source>
</evidence>
<proteinExistence type="predicted"/>
<dbReference type="RefSeq" id="WP_278018109.1">
    <property type="nucleotide sequence ID" value="NZ_JARRRY010000004.1"/>
</dbReference>
<evidence type="ECO:0000313" key="5">
    <source>
        <dbReference type="Proteomes" id="UP001218246"/>
    </source>
</evidence>
<name>A0ABT6H4M8_9BACI</name>